<feature type="transmembrane region" description="Helical" evidence="1">
    <location>
        <begin position="314"/>
        <end position="339"/>
    </location>
</feature>
<feature type="transmembrane region" description="Helical" evidence="1">
    <location>
        <begin position="201"/>
        <end position="223"/>
    </location>
</feature>
<gene>
    <name evidence="2" type="ORF">LAMO00422_LOCUS16319</name>
    <name evidence="3" type="ORF">LAMO00422_LOCUS16324</name>
</gene>
<evidence type="ECO:0000256" key="1">
    <source>
        <dbReference type="SAM" id="Phobius"/>
    </source>
</evidence>
<feature type="transmembrane region" description="Helical" evidence="1">
    <location>
        <begin position="276"/>
        <end position="294"/>
    </location>
</feature>
<proteinExistence type="predicted"/>
<keyword evidence="1" id="KW-0472">Membrane</keyword>
<reference evidence="3" key="1">
    <citation type="submission" date="2021-01" db="EMBL/GenBank/DDBJ databases">
        <authorList>
            <person name="Corre E."/>
            <person name="Pelletier E."/>
            <person name="Niang G."/>
            <person name="Scheremetjew M."/>
            <person name="Finn R."/>
            <person name="Kale V."/>
            <person name="Holt S."/>
            <person name="Cochrane G."/>
            <person name="Meng A."/>
            <person name="Brown T."/>
            <person name="Cohen L."/>
        </authorList>
    </citation>
    <scope>NUCLEOTIDE SEQUENCE</scope>
    <source>
        <strain evidence="3">CCMP2058</strain>
    </source>
</reference>
<keyword evidence="1" id="KW-1133">Transmembrane helix</keyword>
<name>A0A6T6WVV5_9EUKA</name>
<feature type="transmembrane region" description="Helical" evidence="1">
    <location>
        <begin position="393"/>
        <end position="411"/>
    </location>
</feature>
<dbReference type="EMBL" id="HBEM01024015">
    <property type="protein sequence ID" value="CAD8457372.1"/>
    <property type="molecule type" value="Transcribed_RNA"/>
</dbReference>
<keyword evidence="1" id="KW-0812">Transmembrane</keyword>
<evidence type="ECO:0000313" key="2">
    <source>
        <dbReference type="EMBL" id="CAD8457372.1"/>
    </source>
</evidence>
<feature type="transmembrane region" description="Helical" evidence="1">
    <location>
        <begin position="91"/>
        <end position="109"/>
    </location>
</feature>
<accession>A0A6T6WVV5</accession>
<feature type="transmembrane region" description="Helical" evidence="1">
    <location>
        <begin position="360"/>
        <end position="381"/>
    </location>
</feature>
<sequence length="454" mass="51527">MTDEIGSQASFDGYERERKTGTIGLSDRAFQNIQNNKSNASKGSDIKPSFPPRGTAVTLTLKMRHELKYITEKKLREEFGISLRSRYSEMLLNNALTATLLANAAYKIFQTQAKTPEPGSAEAFFVLFSVWSFLSELLAVIFSLFMWDLLLRPLRQTVPLFLHFHRFVLWAPRGLTLIGLLSYAFALVIQSSLHYGEFCYAVFFICYSFGLVGYFAFFVWIELGWAKFKKKGREVQARISRAPTTTTTMSSSHMEFEFEDYDPNGTLVKRKMCKKMLVHADLAALLIEMGYRGYQSQLEVIYVKPGEETTEGQRAFLFLSVLGIVSFGLALFVCFFLWGKCNKVDDSVAPVLLKTFRRQFDIPAYMMGFGIIVFLSGFALQGELDYGDYAEELFGSIYVIGGLVGGYIFFIETKARKETESDILIAEQLRGEQDKQRSKATVNVQNFARRGIHA</sequence>
<evidence type="ECO:0000313" key="3">
    <source>
        <dbReference type="EMBL" id="CAD8457377.1"/>
    </source>
</evidence>
<feature type="transmembrane region" description="Helical" evidence="1">
    <location>
        <begin position="124"/>
        <end position="147"/>
    </location>
</feature>
<dbReference type="AlphaFoldDB" id="A0A6T6WVV5"/>
<dbReference type="EMBL" id="HBEM01024026">
    <property type="protein sequence ID" value="CAD8457377.1"/>
    <property type="molecule type" value="Transcribed_RNA"/>
</dbReference>
<protein>
    <submittedName>
        <fullName evidence="3">Uncharacterized protein</fullName>
    </submittedName>
</protein>
<feature type="transmembrane region" description="Helical" evidence="1">
    <location>
        <begin position="167"/>
        <end position="189"/>
    </location>
</feature>
<organism evidence="3">
    <name type="scientific">Amorphochlora amoebiformis</name>
    <dbReference type="NCBI Taxonomy" id="1561963"/>
    <lineage>
        <taxon>Eukaryota</taxon>
        <taxon>Sar</taxon>
        <taxon>Rhizaria</taxon>
        <taxon>Cercozoa</taxon>
        <taxon>Chlorarachniophyceae</taxon>
        <taxon>Amorphochlora</taxon>
    </lineage>
</organism>